<gene>
    <name evidence="10" type="ORF">AFULGI_00000470</name>
</gene>
<evidence type="ECO:0000256" key="8">
    <source>
        <dbReference type="SAM" id="Phobius"/>
    </source>
</evidence>
<dbReference type="InterPro" id="IPR008915">
    <property type="entry name" value="Peptidase_M50"/>
</dbReference>
<dbReference type="RefSeq" id="WP_048094773.1">
    <property type="nucleotide sequence ID" value="NZ_CP006577.1"/>
</dbReference>
<evidence type="ECO:0000256" key="2">
    <source>
        <dbReference type="ARBA" id="ARBA00022670"/>
    </source>
</evidence>
<evidence type="ECO:0000313" key="11">
    <source>
        <dbReference type="Proteomes" id="UP000028501"/>
    </source>
</evidence>
<keyword evidence="6 8" id="KW-1133">Transmembrane helix</keyword>
<organism evidence="10 11">
    <name type="scientific">Archaeoglobus fulgidus DSM 8774</name>
    <dbReference type="NCBI Taxonomy" id="1344584"/>
    <lineage>
        <taxon>Archaea</taxon>
        <taxon>Methanobacteriati</taxon>
        <taxon>Methanobacteriota</taxon>
        <taxon>Archaeoglobi</taxon>
        <taxon>Archaeoglobales</taxon>
        <taxon>Archaeoglobaceae</taxon>
        <taxon>Archaeoglobus</taxon>
    </lineage>
</organism>
<evidence type="ECO:0000256" key="5">
    <source>
        <dbReference type="ARBA" id="ARBA00022946"/>
    </source>
</evidence>
<dbReference type="PANTHER" id="PTHR31412:SF0">
    <property type="entry name" value="ZINC METALLOPROTEASE EGY1, CHLOROPLASTIC-RELATED"/>
    <property type="match status" value="1"/>
</dbReference>
<feature type="transmembrane region" description="Helical" evidence="8">
    <location>
        <begin position="218"/>
        <end position="239"/>
    </location>
</feature>
<dbReference type="EMBL" id="CP006577">
    <property type="protein sequence ID" value="AIG96893.1"/>
    <property type="molecule type" value="Genomic_DNA"/>
</dbReference>
<evidence type="ECO:0000256" key="1">
    <source>
        <dbReference type="ARBA" id="ARBA00004141"/>
    </source>
</evidence>
<accession>A0A075WH38</accession>
<feature type="transmembrane region" description="Helical" evidence="8">
    <location>
        <begin position="71"/>
        <end position="93"/>
    </location>
</feature>
<feature type="transmembrane region" description="Helical" evidence="8">
    <location>
        <begin position="313"/>
        <end position="337"/>
    </location>
</feature>
<dbReference type="GO" id="GO:0008233">
    <property type="term" value="F:peptidase activity"/>
    <property type="evidence" value="ECO:0007669"/>
    <property type="project" value="UniProtKB-KW"/>
</dbReference>
<dbReference type="PANTHER" id="PTHR31412">
    <property type="entry name" value="ZINC METALLOPROTEASE EGY1"/>
    <property type="match status" value="1"/>
</dbReference>
<dbReference type="GeneID" id="24793607"/>
<feature type="domain" description="Peptidase M50" evidence="9">
    <location>
        <begin position="104"/>
        <end position="277"/>
    </location>
</feature>
<reference evidence="10 11" key="1">
    <citation type="submission" date="2013-07" db="EMBL/GenBank/DDBJ databases">
        <title>Genome of Archaeoglobus fulgidus.</title>
        <authorList>
            <person name="Fiebig A."/>
            <person name="Birkeland N.-K."/>
        </authorList>
    </citation>
    <scope>NUCLEOTIDE SEQUENCE [LARGE SCALE GENOMIC DNA]</scope>
    <source>
        <strain evidence="10 11">DSM 8774</strain>
    </source>
</reference>
<keyword evidence="7 8" id="KW-0472">Membrane</keyword>
<feature type="transmembrane region" description="Helical" evidence="8">
    <location>
        <begin position="161"/>
        <end position="185"/>
    </location>
</feature>
<evidence type="ECO:0000259" key="9">
    <source>
        <dbReference type="Pfam" id="PF02163"/>
    </source>
</evidence>
<dbReference type="GO" id="GO:0016020">
    <property type="term" value="C:membrane"/>
    <property type="evidence" value="ECO:0007669"/>
    <property type="project" value="UniProtKB-SubCell"/>
</dbReference>
<evidence type="ECO:0000256" key="3">
    <source>
        <dbReference type="ARBA" id="ARBA00022692"/>
    </source>
</evidence>
<keyword evidence="3 8" id="KW-0812">Transmembrane</keyword>
<comment type="subcellular location">
    <subcellularLocation>
        <location evidence="1">Membrane</location>
        <topology evidence="1">Multi-pass membrane protein</topology>
    </subcellularLocation>
</comment>
<feature type="transmembrane region" description="Helical" evidence="8">
    <location>
        <begin position="285"/>
        <end position="301"/>
    </location>
</feature>
<feature type="transmembrane region" description="Helical" evidence="8">
    <location>
        <begin position="99"/>
        <end position="123"/>
    </location>
</feature>
<evidence type="ECO:0000256" key="7">
    <source>
        <dbReference type="ARBA" id="ARBA00023136"/>
    </source>
</evidence>
<dbReference type="AlphaFoldDB" id="A0A075WH38"/>
<dbReference type="CDD" id="cd06160">
    <property type="entry name" value="S2P-M50_like_2"/>
    <property type="match status" value="1"/>
</dbReference>
<keyword evidence="2 10" id="KW-0645">Protease</keyword>
<proteinExistence type="predicted"/>
<name>A0A075WH38_ARCFL</name>
<dbReference type="KEGG" id="afg:AFULGI_00000470"/>
<keyword evidence="5" id="KW-0809">Transit peptide</keyword>
<dbReference type="InterPro" id="IPR044838">
    <property type="entry name" value="EGY1-like"/>
</dbReference>
<dbReference type="Proteomes" id="UP000028501">
    <property type="component" value="Chromosome"/>
</dbReference>
<dbReference type="GO" id="GO:0006508">
    <property type="term" value="P:proteolysis"/>
    <property type="evidence" value="ECO:0007669"/>
    <property type="project" value="UniProtKB-KW"/>
</dbReference>
<evidence type="ECO:0000313" key="10">
    <source>
        <dbReference type="EMBL" id="AIG96893.1"/>
    </source>
</evidence>
<dbReference type="Pfam" id="PF02163">
    <property type="entry name" value="Peptidase_M50"/>
    <property type="match status" value="1"/>
</dbReference>
<protein>
    <submittedName>
        <fullName evidence="10">Putative membrane-associated Zn-dependent protease 1</fullName>
    </submittedName>
</protein>
<keyword evidence="4" id="KW-0378">Hydrolase</keyword>
<evidence type="ECO:0000256" key="4">
    <source>
        <dbReference type="ARBA" id="ARBA00022801"/>
    </source>
</evidence>
<sequence length="338" mass="38243">MNVREEIEKHFRIYGEEKIGKTVRFYVVPLSPESEIRKLLHLLSQSYEVGLRYQYGEMVLELKEIERKESYLTNIILFIATLITTTAVGSTFYGEKINLAGGLMFSLAIMFVLGSHEMGHYFAARRWKMKTSLPYFIPFPTIIGTLGAVIRHRGVIPSRKALFDVGVSGPITGIIASVIVVLIGLQLPFELTSEPTIYIGTPPIFDAILYLTNYQKEAIHPVAFAGWVGFFVTFLNMIPVGQLDGGHVLRAMLGEASEKISRVVPFLLFAYGFFLMMQLNQPNTIWFFWGFISLFFSMQRHPKPADDETPLDLKRYAVGVIAFILALLCFTPVPFYVT</sequence>
<dbReference type="HOGENOM" id="CLU_028221_0_1_2"/>
<feature type="transmembrane region" description="Helical" evidence="8">
    <location>
        <begin position="260"/>
        <end position="279"/>
    </location>
</feature>
<evidence type="ECO:0000256" key="6">
    <source>
        <dbReference type="ARBA" id="ARBA00022989"/>
    </source>
</evidence>